<dbReference type="RefSeq" id="WP_100424975.1">
    <property type="nucleotide sequence ID" value="NZ_PGEX01000001.1"/>
</dbReference>
<reference evidence="1 2" key="1">
    <citation type="submission" date="2017-11" db="EMBL/GenBank/DDBJ databases">
        <title>Animal gut microbial communities from fecal samples from Wisconsin, USA.</title>
        <authorList>
            <person name="Neumann A."/>
        </authorList>
    </citation>
    <scope>NUCLEOTIDE SEQUENCE [LARGE SCALE GENOMIC DNA]</scope>
    <source>
        <strain evidence="1 2">UWS3</strain>
    </source>
</reference>
<protein>
    <submittedName>
        <fullName evidence="1">Uncharacterized protein</fullName>
    </submittedName>
</protein>
<name>A0A2M9A5G7_9BACT</name>
<evidence type="ECO:0000313" key="1">
    <source>
        <dbReference type="EMBL" id="PJJ40950.1"/>
    </source>
</evidence>
<dbReference type="EMBL" id="PGEX01000001">
    <property type="protein sequence ID" value="PJJ40950.1"/>
    <property type="molecule type" value="Genomic_DNA"/>
</dbReference>
<dbReference type="OrthoDB" id="2085307at2"/>
<accession>A0A2M9A5G7</accession>
<proteinExistence type="predicted"/>
<evidence type="ECO:0000313" key="2">
    <source>
        <dbReference type="Proteomes" id="UP000231134"/>
    </source>
</evidence>
<dbReference type="AlphaFoldDB" id="A0A2M9A5G7"/>
<dbReference type="Proteomes" id="UP000231134">
    <property type="component" value="Unassembled WGS sequence"/>
</dbReference>
<sequence length="192" mass="21793">MNEKIIAAAFAQVENAGELVKFYFEPSFGSRNKSDIDLMMFKIYYASLNGKGTSDIEISRDLKITQAKVRSLKNRLRLVYPQEPGEDLASCLEKLFAMTKRVHYDEKTNKIEITVLDSILYENLKDKLEENGASLDITLNPKLFSITAGQFVEFALDKLNAGQKKEIQKQLKMQGLKTEQGIIGKESFKEVL</sequence>
<gene>
    <name evidence="1" type="ORF">BGX16_0902</name>
</gene>
<organism evidence="1 2">
    <name type="scientific">Hallerella succinigenes</name>
    <dbReference type="NCBI Taxonomy" id="1896222"/>
    <lineage>
        <taxon>Bacteria</taxon>
        <taxon>Pseudomonadati</taxon>
        <taxon>Fibrobacterota</taxon>
        <taxon>Fibrobacteria</taxon>
        <taxon>Fibrobacterales</taxon>
        <taxon>Fibrobacteraceae</taxon>
        <taxon>Hallerella</taxon>
    </lineage>
</organism>
<keyword evidence="2" id="KW-1185">Reference proteome</keyword>
<comment type="caution">
    <text evidence="1">The sequence shown here is derived from an EMBL/GenBank/DDBJ whole genome shotgun (WGS) entry which is preliminary data.</text>
</comment>